<evidence type="ECO:0000313" key="7">
    <source>
        <dbReference type="Proteomes" id="UP000241618"/>
    </source>
</evidence>
<reference evidence="3" key="2">
    <citation type="submission" date="2019-11" db="EMBL/GenBank/DDBJ databases">
        <title>Comparative genomics of photobacteria reveal adaptation to distinct habitats.</title>
        <authorList>
            <person name="Fuertes-Perez S."/>
            <person name="Hilgarth M."/>
            <person name="Vogel R.F."/>
        </authorList>
    </citation>
    <scope>NUCLEOTIDE SEQUENCE</scope>
    <source>
        <strain evidence="3">TMW2.2145</strain>
    </source>
</reference>
<accession>A0A2T3JEV7</accession>
<sequence length="172" mass="19902">MDAFIMILDKSNLSVSTKNSLFMEREQSGKTKSNILQEIGLLLEVTVKDGSHKNVNINSFLYWVKPAILHDQYILIKGKGDINPIGYVFWAWVDNKTLTEYLYNNKFILHPMCWNDGDNLIIVDFICAEKQYSSSVIKKLYRNARHKAFISCKDVNICIRDKSGLVIKHNRK</sequence>
<evidence type="ECO:0000313" key="6">
    <source>
        <dbReference type="Proteomes" id="UP000241405"/>
    </source>
</evidence>
<evidence type="ECO:0000313" key="3">
    <source>
        <dbReference type="EMBL" id="MCF2303998.1"/>
    </source>
</evidence>
<dbReference type="Proteomes" id="UP000241618">
    <property type="component" value="Unassembled WGS sequence"/>
</dbReference>
<dbReference type="GO" id="GO:0031640">
    <property type="term" value="P:killing of cells of another organism"/>
    <property type="evidence" value="ECO:0007669"/>
    <property type="project" value="UniProtKB-KW"/>
</dbReference>
<reference evidence="6 7" key="1">
    <citation type="submission" date="2018-03" db="EMBL/GenBank/DDBJ databases">
        <title>Whole genome sequencing of Histamine producing bacteria.</title>
        <authorList>
            <person name="Butler K."/>
        </authorList>
    </citation>
    <scope>NUCLEOTIDE SEQUENCE [LARGE SCALE GENOMIC DNA]</scope>
    <source>
        <strain evidence="5 7">FS-6.1</strain>
        <strain evidence="4 6">FS-6.2</strain>
    </source>
</reference>
<evidence type="ECO:0000313" key="4">
    <source>
        <dbReference type="EMBL" id="PSU21430.1"/>
    </source>
</evidence>
<comment type="similarity">
    <text evidence="1 2">Belongs to the RTX toxin acyltransferase family.</text>
</comment>
<dbReference type="GO" id="GO:0005737">
    <property type="term" value="C:cytoplasm"/>
    <property type="evidence" value="ECO:0007669"/>
    <property type="project" value="UniProtKB-SubCell"/>
</dbReference>
<keyword evidence="2 5" id="KW-0012">Acyltransferase</keyword>
<proteinExistence type="inferred from homology"/>
<dbReference type="Proteomes" id="UP000813876">
    <property type="component" value="Unassembled WGS sequence"/>
</dbReference>
<keyword evidence="6" id="KW-1185">Reference proteome</keyword>
<protein>
    <recommendedName>
        <fullName evidence="2">RTX toxin-activating lysine-acyltransferase</fullName>
        <ecNumber evidence="2">2.3.1.-</ecNumber>
    </recommendedName>
</protein>
<keyword evidence="2" id="KW-0963">Cytoplasm</keyword>
<dbReference type="EMBL" id="PYMO01000025">
    <property type="protein sequence ID" value="PSU21430.1"/>
    <property type="molecule type" value="Genomic_DNA"/>
</dbReference>
<gene>
    <name evidence="5" type="ORF">C9J18_18850</name>
    <name evidence="4" type="ORF">CTM96_18060</name>
    <name evidence="3" type="ORF">GLP33_19985</name>
</gene>
<name>A0A2T3JEV7_PHOPO</name>
<dbReference type="EC" id="2.3.1.-" evidence="2"/>
<dbReference type="EMBL" id="PYMP01000025">
    <property type="protein sequence ID" value="PSU47432.1"/>
    <property type="molecule type" value="Genomic_DNA"/>
</dbReference>
<dbReference type="Pfam" id="PF02794">
    <property type="entry name" value="HlyC"/>
    <property type="match status" value="1"/>
</dbReference>
<dbReference type="GO" id="GO:0016746">
    <property type="term" value="F:acyltransferase activity"/>
    <property type="evidence" value="ECO:0007669"/>
    <property type="project" value="UniProtKB-UniRule"/>
</dbReference>
<dbReference type="GO" id="GO:0009404">
    <property type="term" value="P:toxin metabolic process"/>
    <property type="evidence" value="ECO:0007669"/>
    <property type="project" value="UniProtKB-UniRule"/>
</dbReference>
<dbReference type="AlphaFoldDB" id="A0A2T3JEV7"/>
<keyword evidence="2 5" id="KW-0808">Transferase</keyword>
<evidence type="ECO:0000256" key="2">
    <source>
        <dbReference type="RuleBase" id="RU368102"/>
    </source>
</evidence>
<organism evidence="5 7">
    <name type="scientific">Photobacterium phosphoreum</name>
    <dbReference type="NCBI Taxonomy" id="659"/>
    <lineage>
        <taxon>Bacteria</taxon>
        <taxon>Pseudomonadati</taxon>
        <taxon>Pseudomonadota</taxon>
        <taxon>Gammaproteobacteria</taxon>
        <taxon>Vibrionales</taxon>
        <taxon>Vibrionaceae</taxon>
        <taxon>Photobacterium</taxon>
    </lineage>
</organism>
<comment type="function">
    <text evidence="2">Involved in fatty acylation of protoxin at internal lysine residues, thereby converting it to the active toxin.</text>
</comment>
<dbReference type="Proteomes" id="UP000241405">
    <property type="component" value="Unassembled WGS sequence"/>
</dbReference>
<comment type="caution">
    <text evidence="5">The sequence shown here is derived from an EMBL/GenBank/DDBJ whole genome shotgun (WGS) entry which is preliminary data.</text>
</comment>
<dbReference type="EMBL" id="WMCP01000039">
    <property type="protein sequence ID" value="MCF2303998.1"/>
    <property type="molecule type" value="Genomic_DNA"/>
</dbReference>
<evidence type="ECO:0000256" key="1">
    <source>
        <dbReference type="ARBA" id="ARBA00005686"/>
    </source>
</evidence>
<dbReference type="InterPro" id="IPR003996">
    <property type="entry name" value="RTX_toxin-activating_protC_bac"/>
</dbReference>
<keyword evidence="2" id="KW-0204">Cytolysis</keyword>
<evidence type="ECO:0000313" key="5">
    <source>
        <dbReference type="EMBL" id="PSU47432.1"/>
    </source>
</evidence>
<comment type="subcellular location">
    <subcellularLocation>
        <location evidence="2">Cytoplasm</location>
    </subcellularLocation>
</comment>